<evidence type="ECO:0000259" key="2">
    <source>
        <dbReference type="Pfam" id="PF07261"/>
    </source>
</evidence>
<evidence type="ECO:0000313" key="3">
    <source>
        <dbReference type="EMBL" id="MPM75081.1"/>
    </source>
</evidence>
<dbReference type="Gene3D" id="1.10.10.630">
    <property type="entry name" value="DnaD domain-like"/>
    <property type="match status" value="1"/>
</dbReference>
<protein>
    <recommendedName>
        <fullName evidence="2">DnaB/C C-terminal domain-containing protein</fullName>
    </recommendedName>
</protein>
<name>A0A645CDU4_9ZZZZ</name>
<gene>
    <name evidence="3" type="ORF">SDC9_122072</name>
</gene>
<dbReference type="Pfam" id="PF07261">
    <property type="entry name" value="DnaB_2"/>
    <property type="match status" value="1"/>
</dbReference>
<dbReference type="AlphaFoldDB" id="A0A645CDU4"/>
<comment type="caution">
    <text evidence="3">The sequence shown here is derived from an EMBL/GenBank/DDBJ whole genome shotgun (WGS) entry which is preliminary data.</text>
</comment>
<feature type="compositionally biased region" description="Basic and acidic residues" evidence="1">
    <location>
        <begin position="38"/>
        <end position="59"/>
    </location>
</feature>
<feature type="region of interest" description="Disordered" evidence="1">
    <location>
        <begin position="38"/>
        <end position="62"/>
    </location>
</feature>
<accession>A0A645CDU4</accession>
<feature type="domain" description="DnaB/C C-terminal" evidence="2">
    <location>
        <begin position="1"/>
        <end position="41"/>
    </location>
</feature>
<dbReference type="InterPro" id="IPR006343">
    <property type="entry name" value="DnaB/C_C"/>
</dbReference>
<proteinExistence type="predicted"/>
<dbReference type="SUPFAM" id="SSF158499">
    <property type="entry name" value="DnaD domain-like"/>
    <property type="match status" value="1"/>
</dbReference>
<organism evidence="3">
    <name type="scientific">bioreactor metagenome</name>
    <dbReference type="NCBI Taxonomy" id="1076179"/>
    <lineage>
        <taxon>unclassified sequences</taxon>
        <taxon>metagenomes</taxon>
        <taxon>ecological metagenomes</taxon>
    </lineage>
</organism>
<dbReference type="InterPro" id="IPR034829">
    <property type="entry name" value="DnaD-like_sf"/>
</dbReference>
<reference evidence="3" key="1">
    <citation type="submission" date="2019-08" db="EMBL/GenBank/DDBJ databases">
        <authorList>
            <person name="Kucharzyk K."/>
            <person name="Murdoch R.W."/>
            <person name="Higgins S."/>
            <person name="Loffler F."/>
        </authorList>
    </citation>
    <scope>NUCLEOTIDE SEQUENCE</scope>
</reference>
<dbReference type="EMBL" id="VSSQ01026392">
    <property type="protein sequence ID" value="MPM75081.1"/>
    <property type="molecule type" value="Genomic_DNA"/>
</dbReference>
<dbReference type="NCBIfam" id="TIGR01446">
    <property type="entry name" value="DnaD_dom"/>
    <property type="match status" value="1"/>
</dbReference>
<sequence>MIYLAYEEMANHTQKLSFPYINKVLENWYKNAVRTPEDVESFKKAGKPDTTKNSTEKNPKTSYNIDEFKKKVLKKPLVYQKKEGNS</sequence>
<evidence type="ECO:0000256" key="1">
    <source>
        <dbReference type="SAM" id="MobiDB-lite"/>
    </source>
</evidence>